<evidence type="ECO:0000259" key="2">
    <source>
        <dbReference type="Pfam" id="PF14280"/>
    </source>
</evidence>
<reference evidence="3 4" key="1">
    <citation type="submission" date="2019-03" db="EMBL/GenBank/DDBJ databases">
        <title>Cellulosimicrobium funkei JCM14302 Assembly.</title>
        <authorList>
            <person name="Dou T."/>
        </authorList>
    </citation>
    <scope>NUCLEOTIDE SEQUENCE [LARGE SCALE GENOMIC DNA]</scope>
    <source>
        <strain evidence="3 4">JCM 14302</strain>
    </source>
</reference>
<keyword evidence="4" id="KW-1185">Reference proteome</keyword>
<dbReference type="Pfam" id="PF14280">
    <property type="entry name" value="DUF4365"/>
    <property type="match status" value="1"/>
</dbReference>
<proteinExistence type="predicted"/>
<feature type="domain" description="DUF4365" evidence="2">
    <location>
        <begin position="72"/>
        <end position="230"/>
    </location>
</feature>
<feature type="region of interest" description="Disordered" evidence="1">
    <location>
        <begin position="28"/>
        <end position="65"/>
    </location>
</feature>
<evidence type="ECO:0000313" key="4">
    <source>
        <dbReference type="Proteomes" id="UP000298003"/>
    </source>
</evidence>
<name>A0A4Y8R2V2_9MICO</name>
<sequence length="394" mass="44446">MVEPSGLLHKLVTWPGCRVTRCTLPGCTHGQGSGDRSHIVEDPVADKSKKSRKKSKARTKQRQSKHVAADIGVEIVRRKLPLQWVARPINPDYGLDLHVEVFEPDDDDPTSGNTLGEHLYVQVKATKSVELKRVTVRSRRNVAKCEPETQSGEPIEIEVAKFALDTETLLTVEAMGAAVPVLLCYVDLSAEKVYYVCLNDYITKALLPYKPTYEGQGSVTIMIPSWNVLDCTDPSITYLWLLARRGKYYAAFNMFGYQYNELMWAQSEHPNLVHEDHPEMVLPAAEMLTMARSFLRSALRLSIWGPAGPGYWAPLGDVQKHLLFLQEHLPPAGRLLPAVEVAQYQHYLLDGFRRAANLGRMYEELVREWRMPTALAALLDFDEGNKYNPPDYAP</sequence>
<feature type="compositionally biased region" description="Basic and acidic residues" evidence="1">
    <location>
        <begin position="35"/>
        <end position="48"/>
    </location>
</feature>
<feature type="compositionally biased region" description="Basic residues" evidence="1">
    <location>
        <begin position="49"/>
        <end position="65"/>
    </location>
</feature>
<comment type="caution">
    <text evidence="3">The sequence shown here is derived from an EMBL/GenBank/DDBJ whole genome shotgun (WGS) entry which is preliminary data.</text>
</comment>
<dbReference type="AlphaFoldDB" id="A0A4Y8R2V2"/>
<protein>
    <submittedName>
        <fullName evidence="3">DUF4365 domain-containing protein</fullName>
    </submittedName>
</protein>
<dbReference type="EMBL" id="SOZH01000004">
    <property type="protein sequence ID" value="TFF12436.1"/>
    <property type="molecule type" value="Genomic_DNA"/>
</dbReference>
<evidence type="ECO:0000256" key="1">
    <source>
        <dbReference type="SAM" id="MobiDB-lite"/>
    </source>
</evidence>
<gene>
    <name evidence="3" type="ORF">E1O70_05965</name>
</gene>
<dbReference type="Proteomes" id="UP000298003">
    <property type="component" value="Unassembled WGS sequence"/>
</dbReference>
<accession>A0A4Y8R2V2</accession>
<organism evidence="3 4">
    <name type="scientific">Cellulosimicrobium funkei</name>
    <dbReference type="NCBI Taxonomy" id="264251"/>
    <lineage>
        <taxon>Bacteria</taxon>
        <taxon>Bacillati</taxon>
        <taxon>Actinomycetota</taxon>
        <taxon>Actinomycetes</taxon>
        <taxon>Micrococcales</taxon>
        <taxon>Promicromonosporaceae</taxon>
        <taxon>Cellulosimicrobium</taxon>
    </lineage>
</organism>
<evidence type="ECO:0000313" key="3">
    <source>
        <dbReference type="EMBL" id="TFF12436.1"/>
    </source>
</evidence>
<dbReference type="InterPro" id="IPR025375">
    <property type="entry name" value="DUF4365"/>
</dbReference>